<dbReference type="InterPro" id="IPR036291">
    <property type="entry name" value="NAD(P)-bd_dom_sf"/>
</dbReference>
<reference evidence="5 6" key="1">
    <citation type="submission" date="2016-03" db="EMBL/GenBank/DDBJ databases">
        <authorList>
            <person name="Ploux O."/>
        </authorList>
    </citation>
    <scope>NUCLEOTIDE SEQUENCE [LARGE SCALE GENOMIC DNA]</scope>
    <source>
        <strain evidence="5 6">UAMH 11012</strain>
    </source>
</reference>
<accession>A0A1L7XSM4</accession>
<gene>
    <name evidence="5" type="ORF">PAC_17866</name>
</gene>
<evidence type="ECO:0000313" key="6">
    <source>
        <dbReference type="Proteomes" id="UP000184330"/>
    </source>
</evidence>
<dbReference type="CDD" id="cd05233">
    <property type="entry name" value="SDR_c"/>
    <property type="match status" value="1"/>
</dbReference>
<name>A0A1L7XSM4_9HELO</name>
<dbReference type="STRING" id="576137.A0A1L7XSM4"/>
<sequence length="312" mass="33485">MDPAEFGISTLPLHHDPYPAISSEVLANANVGKVAVVTGAARGIGAAISLSLAKTGASIALLDLSLSSLAETQAACEKEGVKVRGYACDVVNLENVRKVFEEAEKDLGPIDILVNNAGIFEQRPLAMTSFESVWKQIEVNFKGPLITTHLVLPSMISRRSGCIINIASRSGTVDVPMCLGYNTSKAAVIRMTSTLQREIELDGLDDEIQFYALHPGGVLTAMGSSATANDVVEKYGIVKDEAFYKDLFKDDPSLCGQTCAWLSTGKGKELRGLYLDSRQDVEKLLAVGREGLKKGQLNTLGVNFLEGYCNEP</sequence>
<dbReference type="InterPro" id="IPR020904">
    <property type="entry name" value="Sc_DH/Rdtase_CS"/>
</dbReference>
<dbReference type="InterPro" id="IPR002347">
    <property type="entry name" value="SDR_fam"/>
</dbReference>
<comment type="similarity">
    <text evidence="1 4">Belongs to the short-chain dehydrogenases/reductases (SDR) family.</text>
</comment>
<evidence type="ECO:0000256" key="4">
    <source>
        <dbReference type="RuleBase" id="RU000363"/>
    </source>
</evidence>
<dbReference type="PANTHER" id="PTHR24322">
    <property type="entry name" value="PKSB"/>
    <property type="match status" value="1"/>
</dbReference>
<keyword evidence="6" id="KW-1185">Reference proteome</keyword>
<dbReference type="Proteomes" id="UP000184330">
    <property type="component" value="Unassembled WGS sequence"/>
</dbReference>
<dbReference type="PRINTS" id="PR00081">
    <property type="entry name" value="GDHRDH"/>
</dbReference>
<organism evidence="5 6">
    <name type="scientific">Phialocephala subalpina</name>
    <dbReference type="NCBI Taxonomy" id="576137"/>
    <lineage>
        <taxon>Eukaryota</taxon>
        <taxon>Fungi</taxon>
        <taxon>Dikarya</taxon>
        <taxon>Ascomycota</taxon>
        <taxon>Pezizomycotina</taxon>
        <taxon>Leotiomycetes</taxon>
        <taxon>Helotiales</taxon>
        <taxon>Mollisiaceae</taxon>
        <taxon>Phialocephala</taxon>
        <taxon>Phialocephala fortinii species complex</taxon>
    </lineage>
</organism>
<proteinExistence type="inferred from homology"/>
<dbReference type="AlphaFoldDB" id="A0A1L7XSM4"/>
<dbReference type="Gene3D" id="3.40.50.720">
    <property type="entry name" value="NAD(P)-binding Rossmann-like Domain"/>
    <property type="match status" value="1"/>
</dbReference>
<protein>
    <submittedName>
        <fullName evidence="5">Uncharacterized protein</fullName>
    </submittedName>
</protein>
<evidence type="ECO:0000256" key="2">
    <source>
        <dbReference type="ARBA" id="ARBA00022857"/>
    </source>
</evidence>
<keyword evidence="3" id="KW-0560">Oxidoreductase</keyword>
<dbReference type="GO" id="GO:0016616">
    <property type="term" value="F:oxidoreductase activity, acting on the CH-OH group of donors, NAD or NADP as acceptor"/>
    <property type="evidence" value="ECO:0007669"/>
    <property type="project" value="TreeGrafter"/>
</dbReference>
<dbReference type="SUPFAM" id="SSF51735">
    <property type="entry name" value="NAD(P)-binding Rossmann-fold domains"/>
    <property type="match status" value="1"/>
</dbReference>
<evidence type="ECO:0000313" key="5">
    <source>
        <dbReference type="EMBL" id="CZR67967.1"/>
    </source>
</evidence>
<evidence type="ECO:0000256" key="1">
    <source>
        <dbReference type="ARBA" id="ARBA00006484"/>
    </source>
</evidence>
<dbReference type="OrthoDB" id="1933717at2759"/>
<dbReference type="EMBL" id="FJOG01000049">
    <property type="protein sequence ID" value="CZR67967.1"/>
    <property type="molecule type" value="Genomic_DNA"/>
</dbReference>
<dbReference type="PRINTS" id="PR00080">
    <property type="entry name" value="SDRFAMILY"/>
</dbReference>
<keyword evidence="2" id="KW-0521">NADP</keyword>
<dbReference type="PROSITE" id="PS00061">
    <property type="entry name" value="ADH_SHORT"/>
    <property type="match status" value="1"/>
</dbReference>
<dbReference type="Pfam" id="PF00106">
    <property type="entry name" value="adh_short"/>
    <property type="match status" value="1"/>
</dbReference>
<dbReference type="PANTHER" id="PTHR24322:SF736">
    <property type="entry name" value="RETINOL DEHYDROGENASE 10"/>
    <property type="match status" value="1"/>
</dbReference>
<evidence type="ECO:0000256" key="3">
    <source>
        <dbReference type="ARBA" id="ARBA00023002"/>
    </source>
</evidence>